<dbReference type="Gramene" id="Psat01G0294700-T1">
    <property type="protein sequence ID" value="KAI5444507.1"/>
    <property type="gene ID" value="KIW84_012947"/>
</dbReference>
<dbReference type="AlphaFoldDB" id="A0A9D5BJA8"/>
<organism evidence="1 2">
    <name type="scientific">Pisum sativum</name>
    <name type="common">Garden pea</name>
    <name type="synonym">Lathyrus oleraceus</name>
    <dbReference type="NCBI Taxonomy" id="3888"/>
    <lineage>
        <taxon>Eukaryota</taxon>
        <taxon>Viridiplantae</taxon>
        <taxon>Streptophyta</taxon>
        <taxon>Embryophyta</taxon>
        <taxon>Tracheophyta</taxon>
        <taxon>Spermatophyta</taxon>
        <taxon>Magnoliopsida</taxon>
        <taxon>eudicotyledons</taxon>
        <taxon>Gunneridae</taxon>
        <taxon>Pentapetalae</taxon>
        <taxon>rosids</taxon>
        <taxon>fabids</taxon>
        <taxon>Fabales</taxon>
        <taxon>Fabaceae</taxon>
        <taxon>Papilionoideae</taxon>
        <taxon>50 kb inversion clade</taxon>
        <taxon>NPAAA clade</taxon>
        <taxon>Hologalegina</taxon>
        <taxon>IRL clade</taxon>
        <taxon>Fabeae</taxon>
        <taxon>Lathyrus</taxon>
    </lineage>
</organism>
<accession>A0A9D5BJA8</accession>
<sequence length="160" mass="18467">MGMKYRDLAFKKSLSAIISYVKIAYRPVLFLSWKLRQEKSLLIHLFANLLVGYPHSVTRIGIWSSYHPAVPHNSRRMNGERGKREAGLEERVVQARTRGYINSLKAFGVMNRKPFRKKYIIKRLGLVARTDDNKGYRADAASYRKPQGCKVPEKRPSLCL</sequence>
<comment type="caution">
    <text evidence="1">The sequence shown here is derived from an EMBL/GenBank/DDBJ whole genome shotgun (WGS) entry which is preliminary data.</text>
</comment>
<proteinExistence type="predicted"/>
<reference evidence="1 2" key="1">
    <citation type="journal article" date="2022" name="Nat. Genet.">
        <title>Improved pea reference genome and pan-genome highlight genomic features and evolutionary characteristics.</title>
        <authorList>
            <person name="Yang T."/>
            <person name="Liu R."/>
            <person name="Luo Y."/>
            <person name="Hu S."/>
            <person name="Wang D."/>
            <person name="Wang C."/>
            <person name="Pandey M.K."/>
            <person name="Ge S."/>
            <person name="Xu Q."/>
            <person name="Li N."/>
            <person name="Li G."/>
            <person name="Huang Y."/>
            <person name="Saxena R.K."/>
            <person name="Ji Y."/>
            <person name="Li M."/>
            <person name="Yan X."/>
            <person name="He Y."/>
            <person name="Liu Y."/>
            <person name="Wang X."/>
            <person name="Xiang C."/>
            <person name="Varshney R.K."/>
            <person name="Ding H."/>
            <person name="Gao S."/>
            <person name="Zong X."/>
        </authorList>
    </citation>
    <scope>NUCLEOTIDE SEQUENCE [LARGE SCALE GENOMIC DNA]</scope>
    <source>
        <strain evidence="1 2">cv. Zhongwan 6</strain>
    </source>
</reference>
<name>A0A9D5BJA8_PEA</name>
<keyword evidence="2" id="KW-1185">Reference proteome</keyword>
<protein>
    <submittedName>
        <fullName evidence="1">Uncharacterized protein</fullName>
    </submittedName>
</protein>
<dbReference type="EMBL" id="JAMSHJ010000001">
    <property type="protein sequence ID" value="KAI5444507.1"/>
    <property type="molecule type" value="Genomic_DNA"/>
</dbReference>
<evidence type="ECO:0000313" key="2">
    <source>
        <dbReference type="Proteomes" id="UP001058974"/>
    </source>
</evidence>
<dbReference type="Proteomes" id="UP001058974">
    <property type="component" value="Chromosome 1"/>
</dbReference>
<evidence type="ECO:0000313" key="1">
    <source>
        <dbReference type="EMBL" id="KAI5444507.1"/>
    </source>
</evidence>
<gene>
    <name evidence="1" type="ORF">KIW84_012947</name>
</gene>